<evidence type="ECO:0000256" key="9">
    <source>
        <dbReference type="SAM" id="MobiDB-lite"/>
    </source>
</evidence>
<evidence type="ECO:0000313" key="12">
    <source>
        <dbReference type="Proteomes" id="UP000245768"/>
    </source>
</evidence>
<evidence type="ECO:0000256" key="6">
    <source>
        <dbReference type="ARBA" id="ARBA00022989"/>
    </source>
</evidence>
<sequence length="264" mass="28634">MASEKKQLQDTGDLPPAEDRIYVDNSNISELKSTCDDAVERILTRSSPSASLAPASGATPTNGASSPVSASSPSSSTSSLPRAPTDSSEPFPPFKASHFHTDLRLALGYTAAVVMIGTSVWSYFVEKEWEKNKWPCAVAVVIYIVLSGVQTADAYMQGHTIFIGKRKMLAKRIETERLVIASPPLPKPVTAATPSADGKRWTTPPVYSLHVDYTRKSNGGKSLLREAKEKVELGHMGEWFTEEGEFVESIFQARLLAGLEKAFG</sequence>
<dbReference type="Pfam" id="PF06703">
    <property type="entry name" value="SPC25"/>
    <property type="match status" value="1"/>
</dbReference>
<proteinExistence type="inferred from homology"/>
<evidence type="ECO:0000256" key="3">
    <source>
        <dbReference type="ARBA" id="ARBA00017057"/>
    </source>
</evidence>
<keyword evidence="7 10" id="KW-0472">Membrane</keyword>
<feature type="transmembrane region" description="Helical" evidence="10">
    <location>
        <begin position="137"/>
        <end position="156"/>
    </location>
</feature>
<dbReference type="PANTHER" id="PTHR13085">
    <property type="entry name" value="MICROSOMAL SIGNAL PEPTIDASE 25 KDA SUBUNIT"/>
    <property type="match status" value="1"/>
</dbReference>
<dbReference type="GeneID" id="37042149"/>
<dbReference type="STRING" id="215250.A0A316YUD3"/>
<evidence type="ECO:0000256" key="2">
    <source>
        <dbReference type="ARBA" id="ARBA00007324"/>
    </source>
</evidence>
<dbReference type="EMBL" id="KZ819634">
    <property type="protein sequence ID" value="PWN92712.1"/>
    <property type="molecule type" value="Genomic_DNA"/>
</dbReference>
<dbReference type="GO" id="GO:0006465">
    <property type="term" value="P:signal peptide processing"/>
    <property type="evidence" value="ECO:0007669"/>
    <property type="project" value="InterPro"/>
</dbReference>
<evidence type="ECO:0000256" key="8">
    <source>
        <dbReference type="ARBA" id="ARBA00045608"/>
    </source>
</evidence>
<accession>A0A316YUD3</accession>
<keyword evidence="6 10" id="KW-1133">Transmembrane helix</keyword>
<keyword evidence="5" id="KW-0256">Endoplasmic reticulum</keyword>
<protein>
    <recommendedName>
        <fullName evidence="3">Signal peptidase complex subunit 2</fullName>
    </recommendedName>
</protein>
<feature type="region of interest" description="Disordered" evidence="9">
    <location>
        <begin position="46"/>
        <end position="91"/>
    </location>
</feature>
<dbReference type="AlphaFoldDB" id="A0A316YUD3"/>
<feature type="region of interest" description="Disordered" evidence="9">
    <location>
        <begin position="1"/>
        <end position="20"/>
    </location>
</feature>
<evidence type="ECO:0000256" key="1">
    <source>
        <dbReference type="ARBA" id="ARBA00004477"/>
    </source>
</evidence>
<comment type="similarity">
    <text evidence="2">Belongs to the SPCS2 family.</text>
</comment>
<comment type="function">
    <text evidence="8">Component of the signal peptidase complex (SPC) which catalyzes the cleavage of N-terminal signal sequences from nascent proteins as they are translocated into the lumen of the endoplasmic reticulum. Enhances the enzymatic activity of SPC and facilitates the interactions between different components of the translocation site.</text>
</comment>
<dbReference type="OrthoDB" id="29558at2759"/>
<dbReference type="PANTHER" id="PTHR13085:SF0">
    <property type="entry name" value="SIGNAL PEPTIDASE COMPLEX SUBUNIT 2"/>
    <property type="match status" value="1"/>
</dbReference>
<keyword evidence="4 10" id="KW-0812">Transmembrane</keyword>
<dbReference type="InterPro" id="IPR009582">
    <property type="entry name" value="Spc2/SPCS2"/>
</dbReference>
<dbReference type="Proteomes" id="UP000245768">
    <property type="component" value="Unassembled WGS sequence"/>
</dbReference>
<keyword evidence="12" id="KW-1185">Reference proteome</keyword>
<evidence type="ECO:0000256" key="7">
    <source>
        <dbReference type="ARBA" id="ARBA00023136"/>
    </source>
</evidence>
<feature type="compositionally biased region" description="Low complexity" evidence="9">
    <location>
        <begin position="46"/>
        <end position="84"/>
    </location>
</feature>
<organism evidence="11 12">
    <name type="scientific">Acaromyces ingoldii</name>
    <dbReference type="NCBI Taxonomy" id="215250"/>
    <lineage>
        <taxon>Eukaryota</taxon>
        <taxon>Fungi</taxon>
        <taxon>Dikarya</taxon>
        <taxon>Basidiomycota</taxon>
        <taxon>Ustilaginomycotina</taxon>
        <taxon>Exobasidiomycetes</taxon>
        <taxon>Exobasidiales</taxon>
        <taxon>Cryptobasidiaceae</taxon>
        <taxon>Acaromyces</taxon>
    </lineage>
</organism>
<gene>
    <name evidence="11" type="ORF">FA10DRAFT_263470</name>
</gene>
<dbReference type="GO" id="GO:0005787">
    <property type="term" value="C:signal peptidase complex"/>
    <property type="evidence" value="ECO:0007669"/>
    <property type="project" value="InterPro"/>
</dbReference>
<comment type="subcellular location">
    <subcellularLocation>
        <location evidence="1">Endoplasmic reticulum membrane</location>
        <topology evidence="1">Multi-pass membrane protein</topology>
    </subcellularLocation>
</comment>
<dbReference type="RefSeq" id="XP_025379910.1">
    <property type="nucleotide sequence ID" value="XM_025520233.1"/>
</dbReference>
<evidence type="ECO:0000256" key="10">
    <source>
        <dbReference type="SAM" id="Phobius"/>
    </source>
</evidence>
<evidence type="ECO:0000256" key="4">
    <source>
        <dbReference type="ARBA" id="ARBA00022692"/>
    </source>
</evidence>
<feature type="transmembrane region" description="Helical" evidence="10">
    <location>
        <begin position="105"/>
        <end position="125"/>
    </location>
</feature>
<name>A0A316YUD3_9BASI</name>
<evidence type="ECO:0000313" key="11">
    <source>
        <dbReference type="EMBL" id="PWN92712.1"/>
    </source>
</evidence>
<evidence type="ECO:0000256" key="5">
    <source>
        <dbReference type="ARBA" id="ARBA00022824"/>
    </source>
</evidence>
<reference evidence="11 12" key="1">
    <citation type="journal article" date="2018" name="Mol. Biol. Evol.">
        <title>Broad Genomic Sampling Reveals a Smut Pathogenic Ancestry of the Fungal Clade Ustilaginomycotina.</title>
        <authorList>
            <person name="Kijpornyongpan T."/>
            <person name="Mondo S.J."/>
            <person name="Barry K."/>
            <person name="Sandor L."/>
            <person name="Lee J."/>
            <person name="Lipzen A."/>
            <person name="Pangilinan J."/>
            <person name="LaButti K."/>
            <person name="Hainaut M."/>
            <person name="Henrissat B."/>
            <person name="Grigoriev I.V."/>
            <person name="Spatafora J.W."/>
            <person name="Aime M.C."/>
        </authorList>
    </citation>
    <scope>NUCLEOTIDE SEQUENCE [LARGE SCALE GENOMIC DNA]</scope>
    <source>
        <strain evidence="11 12">MCA 4198</strain>
    </source>
</reference>
<dbReference type="InParanoid" id="A0A316YUD3"/>
<dbReference type="GO" id="GO:0045047">
    <property type="term" value="P:protein targeting to ER"/>
    <property type="evidence" value="ECO:0007669"/>
    <property type="project" value="TreeGrafter"/>
</dbReference>